<dbReference type="GO" id="GO:0006574">
    <property type="term" value="P:L-valine catabolic process"/>
    <property type="evidence" value="ECO:0007669"/>
    <property type="project" value="UniProtKB-UniPathway"/>
</dbReference>
<dbReference type="FunFam" id="3.40.30.10:FF:000257">
    <property type="entry name" value="39S ribosomal protein L43"/>
    <property type="match status" value="1"/>
</dbReference>
<evidence type="ECO:0000256" key="7">
    <source>
        <dbReference type="ARBA" id="ARBA00022456"/>
    </source>
</evidence>
<feature type="domain" description="Ribosomal protein/NADH dehydrogenase" evidence="13">
    <location>
        <begin position="37"/>
        <end position="110"/>
    </location>
</feature>
<evidence type="ECO:0000256" key="9">
    <source>
        <dbReference type="ARBA" id="ARBA00023128"/>
    </source>
</evidence>
<feature type="region of interest" description="Disordered" evidence="12">
    <location>
        <begin position="138"/>
        <end position="163"/>
    </location>
</feature>
<sequence>MSNSHLFLKSGFPRAPLQNGIGRYVCQLQRITLKYCKTSGSSKGMREFLEQELVDFSRSNPGVVVYVKPRRHRTAVMSAEFLNGERKWINCRNNTREEISKWIQVLKQSNGQAEEIRLRKHWHTDMPSVQGAWTPFTHRHPSSNNHMFSKSTAMDTGRRTEGDGMENEELAGSFTAKRSSLSSNASSTLIPSCDIKLPANFSIERLLPHSGANPVYRPTELVTGGNTSLSAVVPRGKVFNLVPRLVSPSGGSKLSTMHHKEPKFVPFEPYKGAVTPIIPGRNSIPGGGTRVKLTNRNNLDLSVLVSQMSTITDKELRTKDLPSSQDDEKLRYERELEELRKERDYYQGQLKFQAQVNSELKNLLVAAVGEDLQTKVNVLTEDKLHLARKLLNSAENLSSHTEQIEFLAGQSEVWRSKFLASSLMVEELARWKASLLQRNGLLLASNKEQLEVISKAREMTIDVLKHLRFLANAKEPLQLQSANVLDLASECVNISQQLALQHSALGMPNNLDGLKALESMTDAEKLAVQALQNSHQSLIPTDEAFRAIVGQAFPSIHSLKQQPDASLLSMSSDFELRTIVVRTGLIRPAHLVPTLSHRTMSSTAGSDSNSLVLTDEVGSKGVITLNRPKALNAINLEMVQLIYDAMKRWENSKSLVIMKSVGEKAFCAGGDVRAITENSNVELARKFFNTEYGLNALIGNYRPTYIAFIDGITMGGGVGLSVHGKYRIATERTMFAMPETAIGLFPDVGGGYFLPRLEGKLGLYLGLTGYRLKGRDVHKAGVATHYVESKNLTALEQQLLATTSGAEVESVLDRFSEKKDAGVEFVLAKQMKQINECFGAPTVEGIFKNLEKDGSEWAQGTLKLLHKMSPTSMVVTQKQLELGSKMDLKTCLKMEYRLAVHHAIDSDFKEGVRAMLIDRDQKPRWNPTTLGEVDPVRIERYFGPLPDGSELQFEDEAPKASL</sequence>
<dbReference type="EC" id="3.1.2.4" evidence="5"/>
<comment type="pathway">
    <text evidence="3">Amino-acid degradation; L-valine degradation.</text>
</comment>
<evidence type="ECO:0000256" key="4">
    <source>
        <dbReference type="ARBA" id="ARBA00005254"/>
    </source>
</evidence>
<dbReference type="PANTHER" id="PTHR43176">
    <property type="entry name" value="3-HYDROXYISOBUTYRYL-COA HYDROLASE-RELATED"/>
    <property type="match status" value="1"/>
</dbReference>
<dbReference type="CDD" id="cd06558">
    <property type="entry name" value="crotonase-like"/>
    <property type="match status" value="1"/>
</dbReference>
<dbReference type="GO" id="GO:0005739">
    <property type="term" value="C:mitochondrion"/>
    <property type="evidence" value="ECO:0007669"/>
    <property type="project" value="UniProtKB-SubCell"/>
</dbReference>
<dbReference type="InterPro" id="IPR045004">
    <property type="entry name" value="ECH_dom"/>
</dbReference>
<name>A0A182W0G6_9DIPT</name>
<keyword evidence="8" id="KW-0378">Hydrolase</keyword>
<comment type="catalytic activity">
    <reaction evidence="1">
        <text>3-hydroxy-2-methylpropanoyl-CoA + H2O = 3-hydroxy-2-methylpropanoate + CoA + H(+)</text>
        <dbReference type="Rhea" id="RHEA:20888"/>
        <dbReference type="ChEBI" id="CHEBI:11805"/>
        <dbReference type="ChEBI" id="CHEBI:15377"/>
        <dbReference type="ChEBI" id="CHEBI:15378"/>
        <dbReference type="ChEBI" id="CHEBI:57287"/>
        <dbReference type="ChEBI" id="CHEBI:57340"/>
        <dbReference type="EC" id="3.1.2.4"/>
    </reaction>
</comment>
<comment type="subcellular location">
    <subcellularLocation>
        <location evidence="2">Mitochondrion</location>
    </subcellularLocation>
</comment>
<dbReference type="SUPFAM" id="SSF52096">
    <property type="entry name" value="ClpP/crotonase"/>
    <property type="match status" value="1"/>
</dbReference>
<dbReference type="InterPro" id="IPR029045">
    <property type="entry name" value="ClpP/crotonase-like_dom_sf"/>
</dbReference>
<protein>
    <recommendedName>
        <fullName evidence="6">3-hydroxyisobutyryl-CoA hydrolase, mitochondrial</fullName>
        <ecNumber evidence="5">3.1.2.4</ecNumber>
    </recommendedName>
    <alternativeName>
        <fullName evidence="11">3-hydroxyisobutyryl-coenzyme A hydrolase</fullName>
    </alternativeName>
</protein>
<comment type="function">
    <text evidence="10">Hydrolyzes 3-hydroxyisobutyryl-CoA (HIBYL-CoA), a saline catabolite. Has high activity toward isobutyryl-CoA. Could be an isobutyryl-CoA dehydrogenase that functions in valine catabolism. Also hydrolyzes 3-hydroxypropanoyl-CoA.</text>
</comment>
<evidence type="ECO:0000256" key="3">
    <source>
        <dbReference type="ARBA" id="ARBA00005109"/>
    </source>
</evidence>
<evidence type="ECO:0000256" key="12">
    <source>
        <dbReference type="SAM" id="MobiDB-lite"/>
    </source>
</evidence>
<dbReference type="VEuPathDB" id="VectorBase:AMIN003825"/>
<dbReference type="EnsemblMetazoa" id="AMIN003825-RA">
    <property type="protein sequence ID" value="AMIN003825-PA"/>
    <property type="gene ID" value="AMIN003825"/>
</dbReference>
<dbReference type="Pfam" id="PF16113">
    <property type="entry name" value="ECH_2"/>
    <property type="match status" value="1"/>
</dbReference>
<dbReference type="InterPro" id="IPR036249">
    <property type="entry name" value="Thioredoxin-like_sf"/>
</dbReference>
<evidence type="ECO:0000256" key="8">
    <source>
        <dbReference type="ARBA" id="ARBA00022801"/>
    </source>
</evidence>
<dbReference type="SUPFAM" id="SSF52833">
    <property type="entry name" value="Thioredoxin-like"/>
    <property type="match status" value="1"/>
</dbReference>
<accession>A0A182W0G6</accession>
<evidence type="ECO:0000313" key="15">
    <source>
        <dbReference type="Proteomes" id="UP000075920"/>
    </source>
</evidence>
<dbReference type="FunFam" id="3.90.226.10:FF:000026">
    <property type="entry name" value="3-hydroxyisobutyryl-CoA hydrolase, mitochondrial"/>
    <property type="match status" value="1"/>
</dbReference>
<dbReference type="PANTHER" id="PTHR43176:SF3">
    <property type="entry name" value="3-HYDROXYISOBUTYRYL-COA HYDROLASE, MITOCHONDRIAL"/>
    <property type="match status" value="1"/>
</dbReference>
<dbReference type="Gene3D" id="3.40.30.10">
    <property type="entry name" value="Glutaredoxin"/>
    <property type="match status" value="1"/>
</dbReference>
<feature type="compositionally biased region" description="Polar residues" evidence="12">
    <location>
        <begin position="142"/>
        <end position="154"/>
    </location>
</feature>
<keyword evidence="9" id="KW-0496">Mitochondrion</keyword>
<evidence type="ECO:0000256" key="5">
    <source>
        <dbReference type="ARBA" id="ARBA00011915"/>
    </source>
</evidence>
<reference evidence="15" key="1">
    <citation type="submission" date="2013-03" db="EMBL/GenBank/DDBJ databases">
        <title>The Genome Sequence of Anopheles minimus MINIMUS1.</title>
        <authorList>
            <consortium name="The Broad Institute Genomics Platform"/>
            <person name="Neafsey D.E."/>
            <person name="Walton C."/>
            <person name="Walker B."/>
            <person name="Young S.K."/>
            <person name="Zeng Q."/>
            <person name="Gargeya S."/>
            <person name="Fitzgerald M."/>
            <person name="Haas B."/>
            <person name="Abouelleil A."/>
            <person name="Allen A.W."/>
            <person name="Alvarado L."/>
            <person name="Arachchi H.M."/>
            <person name="Berlin A.M."/>
            <person name="Chapman S.B."/>
            <person name="Gainer-Dewar J."/>
            <person name="Goldberg J."/>
            <person name="Griggs A."/>
            <person name="Gujja S."/>
            <person name="Hansen M."/>
            <person name="Howarth C."/>
            <person name="Imamovic A."/>
            <person name="Ireland A."/>
            <person name="Larimer J."/>
            <person name="McCowan C."/>
            <person name="Murphy C."/>
            <person name="Pearson M."/>
            <person name="Poon T.W."/>
            <person name="Priest M."/>
            <person name="Roberts A."/>
            <person name="Saif S."/>
            <person name="Shea T."/>
            <person name="Sisk P."/>
            <person name="Sykes S."/>
            <person name="Wortman J."/>
            <person name="Nusbaum C."/>
            <person name="Birren B."/>
        </authorList>
    </citation>
    <scope>NUCLEOTIDE SEQUENCE [LARGE SCALE GENOMIC DNA]</scope>
    <source>
        <strain evidence="15">MINIMUS1</strain>
    </source>
</reference>
<dbReference type="STRING" id="112268.A0A182W0G6"/>
<evidence type="ECO:0000313" key="14">
    <source>
        <dbReference type="EnsemblMetazoa" id="AMIN003825-PA"/>
    </source>
</evidence>
<reference evidence="14" key="2">
    <citation type="submission" date="2020-05" db="UniProtKB">
        <authorList>
            <consortium name="EnsemblMetazoa"/>
        </authorList>
    </citation>
    <scope>IDENTIFICATION</scope>
    <source>
        <strain evidence="14">MINIMUS1</strain>
    </source>
</reference>
<dbReference type="UniPathway" id="UPA00362"/>
<evidence type="ECO:0000256" key="10">
    <source>
        <dbReference type="ARBA" id="ARBA00024871"/>
    </source>
</evidence>
<dbReference type="Gene3D" id="3.90.226.10">
    <property type="entry name" value="2-enoyl-CoA Hydratase, Chain A, domain 1"/>
    <property type="match status" value="1"/>
</dbReference>
<dbReference type="SMART" id="SM00916">
    <property type="entry name" value="L51_S25_CI-B8"/>
    <property type="match status" value="1"/>
</dbReference>
<proteinExistence type="inferred from homology"/>
<evidence type="ECO:0000256" key="1">
    <source>
        <dbReference type="ARBA" id="ARBA00001709"/>
    </source>
</evidence>
<dbReference type="AlphaFoldDB" id="A0A182W0G6"/>
<evidence type="ECO:0000256" key="2">
    <source>
        <dbReference type="ARBA" id="ARBA00004173"/>
    </source>
</evidence>
<evidence type="ECO:0000259" key="13">
    <source>
        <dbReference type="SMART" id="SM00916"/>
    </source>
</evidence>
<dbReference type="GO" id="GO:0003860">
    <property type="term" value="F:3-hydroxyisobutyryl-CoA hydrolase activity"/>
    <property type="evidence" value="ECO:0007669"/>
    <property type="project" value="UniProtKB-EC"/>
</dbReference>
<dbReference type="InterPro" id="IPR032259">
    <property type="entry name" value="HIBYL-CoA-H"/>
</dbReference>
<keyword evidence="15" id="KW-1185">Reference proteome</keyword>
<dbReference type="NCBIfam" id="NF004127">
    <property type="entry name" value="PRK05617.1"/>
    <property type="match status" value="1"/>
</dbReference>
<comment type="similarity">
    <text evidence="4">Belongs to the enoyl-CoA hydratase/isomerase family.</text>
</comment>
<dbReference type="Proteomes" id="UP000075920">
    <property type="component" value="Unassembled WGS sequence"/>
</dbReference>
<keyword evidence="7" id="KW-0101">Branched-chain amino acid catabolism</keyword>
<dbReference type="Pfam" id="PF05047">
    <property type="entry name" value="L51_S25_CI-B8"/>
    <property type="match status" value="1"/>
</dbReference>
<organism evidence="14 15">
    <name type="scientific">Anopheles minimus</name>
    <dbReference type="NCBI Taxonomy" id="112268"/>
    <lineage>
        <taxon>Eukaryota</taxon>
        <taxon>Metazoa</taxon>
        <taxon>Ecdysozoa</taxon>
        <taxon>Arthropoda</taxon>
        <taxon>Hexapoda</taxon>
        <taxon>Insecta</taxon>
        <taxon>Pterygota</taxon>
        <taxon>Neoptera</taxon>
        <taxon>Endopterygota</taxon>
        <taxon>Diptera</taxon>
        <taxon>Nematocera</taxon>
        <taxon>Culicoidea</taxon>
        <taxon>Culicidae</taxon>
        <taxon>Anophelinae</taxon>
        <taxon>Anopheles</taxon>
    </lineage>
</organism>
<dbReference type="InterPro" id="IPR007741">
    <property type="entry name" value="Ribosomal_mL43/mS25/NADH_DH"/>
</dbReference>
<evidence type="ECO:0000256" key="11">
    <source>
        <dbReference type="ARBA" id="ARBA00031181"/>
    </source>
</evidence>
<evidence type="ECO:0000256" key="6">
    <source>
        <dbReference type="ARBA" id="ARBA00016714"/>
    </source>
</evidence>